<reference evidence="2 3" key="1">
    <citation type="submission" date="2018-01" db="EMBL/GenBank/DDBJ databases">
        <title>Genome characterization of the sugarcane-associated fungus Trichoderma ghanense CCMA-1212 and their application in lignocelulose bioconversion.</title>
        <authorList>
            <person name="Steindorff A.S."/>
            <person name="Mendes T.D."/>
            <person name="Vilela E.S.D."/>
            <person name="Rodrigues D.S."/>
            <person name="Formighieri E.F."/>
            <person name="Melo I.S."/>
            <person name="Favaro L.C.L."/>
        </authorList>
    </citation>
    <scope>NUCLEOTIDE SEQUENCE [LARGE SCALE GENOMIC DNA]</scope>
    <source>
        <strain evidence="2 3">CCMA-1212</strain>
    </source>
</reference>
<sequence length="417" mass="45375">MRFNCMPDRALELHGPVARTVQLSVEVVGGRSGSMMVNFSGRMGGRPVLVAACESLTSSPSLICGRSRRRIMQSDEAPLRAGSGAEQRAARSGEQRDDGWMNGWMERKEQKASAEWQAGCWTESQGAVNIAASRHCIGLAHRDEAANHEAAWTPGCSIWHERGLRPLADSIAPPVWATESVGKPRTQGGSRAVVVGTTAVLEKQAATRRSLEDKAVIPGGMVFWRGREASRPPMAEFNVDDADEMQKHSCISSASQDGEDESRLPQFLLTIAKMASVVCQGSRFISCKAETRGTRGPPTRNMLAVQVPYLLRAGDWSIVSRVASRLLEQIIGFCYAVPLPDQRSWCAWTRPHLRDITASSEQQASGESAQVEEVIQPCLLLLVLLHLQKHACPSAKQNSVVSPTGKSSSSMERNYGA</sequence>
<dbReference type="GeneID" id="300577700"/>
<protein>
    <submittedName>
        <fullName evidence="2">Uncharacterized protein</fullName>
    </submittedName>
</protein>
<accession>A0ABY2H3F0</accession>
<keyword evidence="3" id="KW-1185">Reference proteome</keyword>
<organism evidence="2 3">
    <name type="scientific">Trichoderma ghanense</name>
    <dbReference type="NCBI Taxonomy" id="65468"/>
    <lineage>
        <taxon>Eukaryota</taxon>
        <taxon>Fungi</taxon>
        <taxon>Dikarya</taxon>
        <taxon>Ascomycota</taxon>
        <taxon>Pezizomycotina</taxon>
        <taxon>Sordariomycetes</taxon>
        <taxon>Hypocreomycetidae</taxon>
        <taxon>Hypocreales</taxon>
        <taxon>Hypocreaceae</taxon>
        <taxon>Trichoderma</taxon>
    </lineage>
</organism>
<evidence type="ECO:0000313" key="3">
    <source>
        <dbReference type="Proteomes" id="UP001642720"/>
    </source>
</evidence>
<feature type="compositionally biased region" description="Low complexity" evidence="1">
    <location>
        <begin position="399"/>
        <end position="410"/>
    </location>
</feature>
<dbReference type="Proteomes" id="UP001642720">
    <property type="component" value="Unassembled WGS sequence"/>
</dbReference>
<name>A0ABY2H3F0_9HYPO</name>
<evidence type="ECO:0000256" key="1">
    <source>
        <dbReference type="SAM" id="MobiDB-lite"/>
    </source>
</evidence>
<dbReference type="RefSeq" id="XP_073558492.1">
    <property type="nucleotide sequence ID" value="XM_073703250.1"/>
</dbReference>
<evidence type="ECO:0000313" key="2">
    <source>
        <dbReference type="EMBL" id="TFB02291.1"/>
    </source>
</evidence>
<dbReference type="EMBL" id="PPTA01000007">
    <property type="protein sequence ID" value="TFB02291.1"/>
    <property type="molecule type" value="Genomic_DNA"/>
</dbReference>
<feature type="compositionally biased region" description="Basic and acidic residues" evidence="1">
    <location>
        <begin position="88"/>
        <end position="102"/>
    </location>
</feature>
<feature type="region of interest" description="Disordered" evidence="1">
    <location>
        <begin position="75"/>
        <end position="102"/>
    </location>
</feature>
<feature type="region of interest" description="Disordered" evidence="1">
    <location>
        <begin position="397"/>
        <end position="417"/>
    </location>
</feature>
<comment type="caution">
    <text evidence="2">The sequence shown here is derived from an EMBL/GenBank/DDBJ whole genome shotgun (WGS) entry which is preliminary data.</text>
</comment>
<proteinExistence type="predicted"/>
<gene>
    <name evidence="2" type="ORF">CCMA1212_006009</name>
</gene>